<feature type="chain" id="PRO_5040991565" description="PEP-CTERM protein-sorting domain-containing protein" evidence="1">
    <location>
        <begin position="22"/>
        <end position="188"/>
    </location>
</feature>
<feature type="signal peptide" evidence="1">
    <location>
        <begin position="1"/>
        <end position="21"/>
    </location>
</feature>
<reference evidence="2" key="1">
    <citation type="submission" date="2021-11" db="EMBL/GenBank/DDBJ databases">
        <title>BS-T2-15 a new species belonging to the Comamonadaceae family isolated from the soil of a French oak forest.</title>
        <authorList>
            <person name="Mieszkin S."/>
            <person name="Alain K."/>
        </authorList>
    </citation>
    <scope>NUCLEOTIDE SEQUENCE</scope>
    <source>
        <strain evidence="2">BS-T2-15</strain>
    </source>
</reference>
<evidence type="ECO:0000313" key="2">
    <source>
        <dbReference type="EMBL" id="MCK9685844.1"/>
    </source>
</evidence>
<accession>A0A9X1YGF7</accession>
<gene>
    <name evidence="2" type="ORF">LPC04_09005</name>
</gene>
<proteinExistence type="predicted"/>
<sequence>MTYRRMLAAVALLAVASAAHAEHFEYAVQLTGTYEGGGTGGCTPPFDQPGCPTAGSISGMMSFDTPTNGDGSWLIEPGLTDITNFTTSFGSFSTDLLLGGISVSDGSPSGSVQAIDESESLSFDGAGRTVSYSFGYAGTHGGTGSFTGTLSAVPEPSLALTMLAALAGVVPLARRRGRAAASRPQSAI</sequence>
<comment type="caution">
    <text evidence="2">The sequence shown here is derived from an EMBL/GenBank/DDBJ whole genome shotgun (WGS) entry which is preliminary data.</text>
</comment>
<organism evidence="2 3">
    <name type="scientific">Scleromatobacter humisilvae</name>
    <dbReference type="NCBI Taxonomy" id="2897159"/>
    <lineage>
        <taxon>Bacteria</taxon>
        <taxon>Pseudomonadati</taxon>
        <taxon>Pseudomonadota</taxon>
        <taxon>Betaproteobacteria</taxon>
        <taxon>Burkholderiales</taxon>
        <taxon>Sphaerotilaceae</taxon>
        <taxon>Scleromatobacter</taxon>
    </lineage>
</organism>
<evidence type="ECO:0000256" key="1">
    <source>
        <dbReference type="SAM" id="SignalP"/>
    </source>
</evidence>
<protein>
    <recommendedName>
        <fullName evidence="4">PEP-CTERM protein-sorting domain-containing protein</fullName>
    </recommendedName>
</protein>
<dbReference type="RefSeq" id="WP_275681836.1">
    <property type="nucleotide sequence ID" value="NZ_JAJLJH010000001.1"/>
</dbReference>
<dbReference type="AlphaFoldDB" id="A0A9X1YGF7"/>
<keyword evidence="3" id="KW-1185">Reference proteome</keyword>
<evidence type="ECO:0000313" key="3">
    <source>
        <dbReference type="Proteomes" id="UP001139353"/>
    </source>
</evidence>
<dbReference type="EMBL" id="JAJLJH010000001">
    <property type="protein sequence ID" value="MCK9685844.1"/>
    <property type="molecule type" value="Genomic_DNA"/>
</dbReference>
<evidence type="ECO:0008006" key="4">
    <source>
        <dbReference type="Google" id="ProtNLM"/>
    </source>
</evidence>
<name>A0A9X1YGF7_9BURK</name>
<keyword evidence="1" id="KW-0732">Signal</keyword>
<dbReference type="Proteomes" id="UP001139353">
    <property type="component" value="Unassembled WGS sequence"/>
</dbReference>